<reference evidence="1 2" key="1">
    <citation type="journal article" date="2020" name="Nat. Microbiol.">
        <title>Lysogenic host-virus interactions in SAR11 marine bacteria.</title>
        <authorList>
            <person name="Morris R.M."/>
            <person name="Cain K.R."/>
            <person name="Hvorecny K.L."/>
            <person name="Kollman J.M."/>
        </authorList>
    </citation>
    <scope>NUCLEOTIDE SEQUENCE [LARGE SCALE GENOMIC DNA]</scope>
    <source>
        <strain evidence="1 2">NP1</strain>
    </source>
</reference>
<dbReference type="KEGG" id="peg:E5R92_03365"/>
<keyword evidence="2" id="KW-1185">Reference proteome</keyword>
<dbReference type="PANTHER" id="PTHR43861">
    <property type="entry name" value="TRANS-ACONITATE 2-METHYLTRANSFERASE-RELATED"/>
    <property type="match status" value="1"/>
</dbReference>
<dbReference type="Gene3D" id="3.40.50.150">
    <property type="entry name" value="Vaccinia Virus protein VP39"/>
    <property type="match status" value="1"/>
</dbReference>
<evidence type="ECO:0000313" key="1">
    <source>
        <dbReference type="EMBL" id="QIZ20823.1"/>
    </source>
</evidence>
<dbReference type="CDD" id="cd02440">
    <property type="entry name" value="AdoMet_MTases"/>
    <property type="match status" value="1"/>
</dbReference>
<protein>
    <submittedName>
        <fullName evidence="1">Methyltransferase domain-containing protein</fullName>
    </submittedName>
</protein>
<dbReference type="GO" id="GO:0032259">
    <property type="term" value="P:methylation"/>
    <property type="evidence" value="ECO:0007669"/>
    <property type="project" value="UniProtKB-KW"/>
</dbReference>
<dbReference type="InterPro" id="IPR029063">
    <property type="entry name" value="SAM-dependent_MTases_sf"/>
</dbReference>
<dbReference type="GO" id="GO:0008168">
    <property type="term" value="F:methyltransferase activity"/>
    <property type="evidence" value="ECO:0007669"/>
    <property type="project" value="UniProtKB-KW"/>
</dbReference>
<dbReference type="EMBL" id="CP038852">
    <property type="protein sequence ID" value="QIZ20823.1"/>
    <property type="molecule type" value="Genomic_DNA"/>
</dbReference>
<accession>A0A6H1Q373</accession>
<dbReference type="AlphaFoldDB" id="A0A6H1Q373"/>
<name>A0A6H1Q373_9PROT</name>
<keyword evidence="1" id="KW-0808">Transferase</keyword>
<sequence>MFNFFLKLLSYRVLFLTGDTLVWDRWVWLKNTIKKFDNSINFVDVGCGAGQFTLGINKLNFNCHGVDVDNEKLDKAKKRARVLNIDENKFKNNLDELINANAKYDCLITLECIEHIMDDKRFVEQCTKIIRKDGYIILTTPNKFFTPITKDDLIISETEDGGHVRLGYDQQMLSSLFKEDFYDIQFHYCSGYVSQKITYLYRKIFKINKYIAIFSILPLRLFQILLDDVITKLLKYNMYSICLVARKK</sequence>
<gene>
    <name evidence="1" type="ORF">E5R92_03365</name>
</gene>
<dbReference type="Pfam" id="PF13489">
    <property type="entry name" value="Methyltransf_23"/>
    <property type="match status" value="1"/>
</dbReference>
<proteinExistence type="predicted"/>
<evidence type="ECO:0000313" key="2">
    <source>
        <dbReference type="Proteomes" id="UP000501094"/>
    </source>
</evidence>
<dbReference type="SUPFAM" id="SSF53335">
    <property type="entry name" value="S-adenosyl-L-methionine-dependent methyltransferases"/>
    <property type="match status" value="1"/>
</dbReference>
<organism evidence="1 2">
    <name type="scientific">Candidatus Pelagibacter giovannonii</name>
    <dbReference type="NCBI Taxonomy" id="2563896"/>
    <lineage>
        <taxon>Bacteria</taxon>
        <taxon>Pseudomonadati</taxon>
        <taxon>Pseudomonadota</taxon>
        <taxon>Alphaproteobacteria</taxon>
        <taxon>Candidatus Pelagibacterales</taxon>
        <taxon>Candidatus Pelagibacteraceae</taxon>
        <taxon>Candidatus Pelagibacter</taxon>
    </lineage>
</organism>
<keyword evidence="1" id="KW-0489">Methyltransferase</keyword>
<dbReference type="Proteomes" id="UP000501094">
    <property type="component" value="Chromosome"/>
</dbReference>